<protein>
    <recommendedName>
        <fullName evidence="8">aldose reductase</fullName>
        <ecNumber evidence="8">1.1.1.21</ecNumber>
    </recommendedName>
    <alternativeName>
        <fullName evidence="7">Aldehyde reductase</fullName>
    </alternativeName>
</protein>
<dbReference type="SUPFAM" id="SSF51430">
    <property type="entry name" value="NAD(P)-linked oxidoreductase"/>
    <property type="match status" value="1"/>
</dbReference>
<organism evidence="15">
    <name type="scientific">Callorhinchus milii</name>
    <name type="common">Ghost shark</name>
    <dbReference type="NCBI Taxonomy" id="7868"/>
    <lineage>
        <taxon>Eukaryota</taxon>
        <taxon>Metazoa</taxon>
        <taxon>Chordata</taxon>
        <taxon>Craniata</taxon>
        <taxon>Vertebrata</taxon>
        <taxon>Chondrichthyes</taxon>
        <taxon>Holocephali</taxon>
        <taxon>Chimaeriformes</taxon>
        <taxon>Callorhinchidae</taxon>
        <taxon>Callorhinchus</taxon>
    </lineage>
</organism>
<evidence type="ECO:0000256" key="2">
    <source>
        <dbReference type="ARBA" id="ARBA00007905"/>
    </source>
</evidence>
<evidence type="ECO:0000256" key="3">
    <source>
        <dbReference type="ARBA" id="ARBA00011245"/>
    </source>
</evidence>
<evidence type="ECO:0000256" key="6">
    <source>
        <dbReference type="ARBA" id="ARBA00023002"/>
    </source>
</evidence>
<dbReference type="PROSITE" id="PS00063">
    <property type="entry name" value="ALDOKETO_REDUCTASE_3"/>
    <property type="match status" value="1"/>
</dbReference>
<reference evidence="15" key="1">
    <citation type="journal article" date="2014" name="Nature">
        <title>Elephant shark genome provides unique insights into gnathostome evolution.</title>
        <authorList>
            <consortium name="International Elephant Shark Genome Sequencing Consortium"/>
            <person name="Venkatesh B."/>
            <person name="Lee A.P."/>
            <person name="Ravi V."/>
            <person name="Maurya A.K."/>
            <person name="Lian M.M."/>
            <person name="Swann J.B."/>
            <person name="Ohta Y."/>
            <person name="Flajnik M.F."/>
            <person name="Sutoh Y."/>
            <person name="Kasahara M."/>
            <person name="Hoon S."/>
            <person name="Gangu V."/>
            <person name="Roy S.W."/>
            <person name="Irimia M."/>
            <person name="Korzh V."/>
            <person name="Kondrychyn I."/>
            <person name="Lim Z.W."/>
            <person name="Tay B.H."/>
            <person name="Tohari S."/>
            <person name="Kong K.W."/>
            <person name="Ho S."/>
            <person name="Lorente-Galdos B."/>
            <person name="Quilez J."/>
            <person name="Marques-Bonet T."/>
            <person name="Raney B.J."/>
            <person name="Ingham P.W."/>
            <person name="Tay A."/>
            <person name="Hillier L.W."/>
            <person name="Minx P."/>
            <person name="Boehm T."/>
            <person name="Wilson R.K."/>
            <person name="Brenner S."/>
            <person name="Warren W.C."/>
        </authorList>
    </citation>
    <scope>NUCLEOTIDE SEQUENCE</scope>
    <source>
        <tissue evidence="15">Kidney</tissue>
    </source>
</reference>
<evidence type="ECO:0000256" key="12">
    <source>
        <dbReference type="PIRSR" id="PIRSR000097-2"/>
    </source>
</evidence>
<feature type="active site" description="Proton donor" evidence="11">
    <location>
        <position position="49"/>
    </location>
</feature>
<keyword evidence="5" id="KW-0521">NADP</keyword>
<dbReference type="KEGG" id="cmk:103191362"/>
<evidence type="ECO:0000256" key="8">
    <source>
        <dbReference type="ARBA" id="ARBA00038955"/>
    </source>
</evidence>
<comment type="catalytic activity">
    <reaction evidence="10">
        <text>an alditol + NADP(+) = an aldose + NADPH + H(+)</text>
        <dbReference type="Rhea" id="RHEA:12789"/>
        <dbReference type="Rhea" id="RHEA-COMP:9554"/>
        <dbReference type="Rhea" id="RHEA-COMP:9555"/>
        <dbReference type="ChEBI" id="CHEBI:15378"/>
        <dbReference type="ChEBI" id="CHEBI:15693"/>
        <dbReference type="ChEBI" id="CHEBI:17522"/>
        <dbReference type="ChEBI" id="CHEBI:57783"/>
        <dbReference type="ChEBI" id="CHEBI:58349"/>
        <dbReference type="EC" id="1.1.1.21"/>
    </reaction>
</comment>
<dbReference type="OrthoDB" id="416253at2759"/>
<keyword evidence="4" id="KW-0963">Cytoplasm</keyword>
<proteinExistence type="evidence at transcript level"/>
<comment type="subunit">
    <text evidence="3">Monomer.</text>
</comment>
<accession>V9L261</accession>
<dbReference type="GO" id="GO:0016491">
    <property type="term" value="F:oxidoreductase activity"/>
    <property type="evidence" value="ECO:0007669"/>
    <property type="project" value="UniProtKB-KW"/>
</dbReference>
<evidence type="ECO:0000256" key="13">
    <source>
        <dbReference type="PIRSR" id="PIRSR000097-3"/>
    </source>
</evidence>
<feature type="site" description="Lowers pKa of active site Tyr" evidence="13">
    <location>
        <position position="78"/>
    </location>
</feature>
<dbReference type="Gene3D" id="3.20.20.100">
    <property type="entry name" value="NADP-dependent oxidoreductase domain"/>
    <property type="match status" value="1"/>
</dbReference>
<evidence type="ECO:0000256" key="4">
    <source>
        <dbReference type="ARBA" id="ARBA00022490"/>
    </source>
</evidence>
<evidence type="ECO:0000256" key="11">
    <source>
        <dbReference type="PIRSR" id="PIRSR000097-1"/>
    </source>
</evidence>
<evidence type="ECO:0000313" key="15">
    <source>
        <dbReference type="EMBL" id="AFP05428.1"/>
    </source>
</evidence>
<dbReference type="GeneID" id="103191362"/>
<evidence type="ECO:0000256" key="7">
    <source>
        <dbReference type="ARBA" id="ARBA00029846"/>
    </source>
</evidence>
<dbReference type="InterPro" id="IPR018170">
    <property type="entry name" value="Aldo/ket_reductase_CS"/>
</dbReference>
<dbReference type="KEGG" id="cmk:121849166"/>
<comment type="similarity">
    <text evidence="2">Belongs to the aldo/keto reductase family.</text>
</comment>
<dbReference type="RefSeq" id="XP_042190834.1">
    <property type="nucleotide sequence ID" value="XM_042334900.1"/>
</dbReference>
<dbReference type="AlphaFoldDB" id="V9L261"/>
<evidence type="ECO:0000256" key="5">
    <source>
        <dbReference type="ARBA" id="ARBA00022857"/>
    </source>
</evidence>
<sequence>MSGAVTLSSGALIPVVGLGTWKSKSGAAMEAVKKAIDVGYHHIDCAFVYDNENEVGEGIHQKIQEGVVKREDLFIVSKLWNTFHAKHLVKEAIQKTLKALRLDYLDLYLIHWPLGFQSGELQFPLDENNKVIPSDTSFIDTWEAMEELVDTGMVKAIGVSNFNRSQIEKILNKPGLKYKPANNQIECHPYLTQEKLIAYCFEKQISVTAYSPLGSPDRPWASPEDPSLLEDPKIKRIAKQHCKTAAQILIRFQIQRNLIVIPKSITPKRIEENFKVFDFELTEENMNTILGFNRNFRFCPMQWGVQHKDYPFNDEF</sequence>
<dbReference type="Pfam" id="PF00248">
    <property type="entry name" value="Aldo_ket_red"/>
    <property type="match status" value="1"/>
</dbReference>
<evidence type="ECO:0000256" key="10">
    <source>
        <dbReference type="ARBA" id="ARBA00051000"/>
    </source>
</evidence>
<name>V9L261_CALMI</name>
<dbReference type="CDD" id="cd19107">
    <property type="entry name" value="AKR_AKR1B1-19"/>
    <property type="match status" value="1"/>
</dbReference>
<dbReference type="PRINTS" id="PR00069">
    <property type="entry name" value="ALDKETRDTASE"/>
</dbReference>
<dbReference type="GeneID" id="121849166"/>
<dbReference type="InterPro" id="IPR020471">
    <property type="entry name" value="AKR"/>
</dbReference>
<comment type="catalytic activity">
    <reaction evidence="9">
        <text>prostaglandin F2alpha + NADP(+) = prostaglandin H2 + NADPH + H(+)</text>
        <dbReference type="Rhea" id="RHEA:45312"/>
        <dbReference type="ChEBI" id="CHEBI:15378"/>
        <dbReference type="ChEBI" id="CHEBI:57404"/>
        <dbReference type="ChEBI" id="CHEBI:57405"/>
        <dbReference type="ChEBI" id="CHEBI:57783"/>
        <dbReference type="ChEBI" id="CHEBI:58349"/>
    </reaction>
</comment>
<dbReference type="InterPro" id="IPR036812">
    <property type="entry name" value="NAD(P)_OxRdtase_dom_sf"/>
</dbReference>
<feature type="binding site" evidence="12">
    <location>
        <position position="111"/>
    </location>
    <ligand>
        <name>substrate</name>
    </ligand>
</feature>
<comment type="subcellular location">
    <subcellularLocation>
        <location evidence="1">Cytoplasm</location>
    </subcellularLocation>
</comment>
<evidence type="ECO:0000259" key="14">
    <source>
        <dbReference type="Pfam" id="PF00248"/>
    </source>
</evidence>
<feature type="domain" description="NADP-dependent oxidoreductase" evidence="14">
    <location>
        <begin position="16"/>
        <end position="289"/>
    </location>
</feature>
<evidence type="ECO:0000256" key="9">
    <source>
        <dbReference type="ARBA" id="ARBA00050342"/>
    </source>
</evidence>
<dbReference type="PIRSF" id="PIRSF000097">
    <property type="entry name" value="AKR"/>
    <property type="match status" value="1"/>
</dbReference>
<dbReference type="PANTHER" id="PTHR11732">
    <property type="entry name" value="ALDO/KETO REDUCTASE"/>
    <property type="match status" value="1"/>
</dbReference>
<dbReference type="InterPro" id="IPR023210">
    <property type="entry name" value="NADP_OxRdtase_dom"/>
</dbReference>
<dbReference type="GO" id="GO:0005737">
    <property type="term" value="C:cytoplasm"/>
    <property type="evidence" value="ECO:0007669"/>
    <property type="project" value="UniProtKB-SubCell"/>
</dbReference>
<dbReference type="EMBL" id="JW872910">
    <property type="protein sequence ID" value="AFP05428.1"/>
    <property type="molecule type" value="mRNA"/>
</dbReference>
<evidence type="ECO:0000256" key="1">
    <source>
        <dbReference type="ARBA" id="ARBA00004496"/>
    </source>
</evidence>
<dbReference type="FunFam" id="3.20.20.100:FF:000009">
    <property type="entry name" value="Aldo-keto reductase family 1 member B1"/>
    <property type="match status" value="1"/>
</dbReference>
<dbReference type="EC" id="1.1.1.21" evidence="8"/>
<dbReference type="PROSITE" id="PS00062">
    <property type="entry name" value="ALDOKETO_REDUCTASE_2"/>
    <property type="match status" value="1"/>
</dbReference>
<keyword evidence="6" id="KW-0560">Oxidoreductase</keyword>